<dbReference type="InterPro" id="IPR011530">
    <property type="entry name" value="rRNA_adenine_dimethylase"/>
</dbReference>
<dbReference type="GO" id="GO:0052908">
    <property type="term" value="F:16S rRNA (adenine(1518)-N(6)/adenine(1519)-N(6))-dimethyltransferase activity"/>
    <property type="evidence" value="ECO:0007669"/>
    <property type="project" value="UniProtKB-EC"/>
</dbReference>
<feature type="binding site" evidence="7 8">
    <location>
        <position position="27"/>
    </location>
    <ligand>
        <name>S-adenosyl-L-methionine</name>
        <dbReference type="ChEBI" id="CHEBI:59789"/>
    </ligand>
</feature>
<dbReference type="SMART" id="SM00650">
    <property type="entry name" value="rADc"/>
    <property type="match status" value="1"/>
</dbReference>
<keyword evidence="2 7" id="KW-0698">rRNA processing</keyword>
<evidence type="ECO:0000256" key="1">
    <source>
        <dbReference type="ARBA" id="ARBA00022490"/>
    </source>
</evidence>
<proteinExistence type="inferred from homology"/>
<protein>
    <recommendedName>
        <fullName evidence="7">Ribosomal RNA small subunit methyltransferase A</fullName>
        <ecNumber evidence="7">2.1.1.182</ecNumber>
    </recommendedName>
    <alternativeName>
        <fullName evidence="7">16S rRNA (adenine(1518)-N(6)/adenine(1519)-N(6))-dimethyltransferase</fullName>
    </alternativeName>
    <alternativeName>
        <fullName evidence="7">16S rRNA dimethyladenosine transferase</fullName>
    </alternativeName>
    <alternativeName>
        <fullName evidence="7">16S rRNA dimethylase</fullName>
    </alternativeName>
    <alternativeName>
        <fullName evidence="7">S-adenosylmethionine-6-N', N'-adenosyl(rRNA) dimethyltransferase</fullName>
    </alternativeName>
</protein>
<feature type="binding site" evidence="7 8">
    <location>
        <position position="29"/>
    </location>
    <ligand>
        <name>S-adenosyl-L-methionine</name>
        <dbReference type="ChEBI" id="CHEBI:59789"/>
    </ligand>
</feature>
<feature type="binding site" evidence="7 8">
    <location>
        <position position="54"/>
    </location>
    <ligand>
        <name>S-adenosyl-L-methionine</name>
        <dbReference type="ChEBI" id="CHEBI:59789"/>
    </ligand>
</feature>
<dbReference type="KEGG" id="dgi:Desgi_0101"/>
<dbReference type="SUPFAM" id="SSF53335">
    <property type="entry name" value="S-adenosyl-L-methionine-dependent methyltransferases"/>
    <property type="match status" value="1"/>
</dbReference>
<dbReference type="CDD" id="cd02440">
    <property type="entry name" value="AdoMet_MTases"/>
    <property type="match status" value="1"/>
</dbReference>
<dbReference type="InterPro" id="IPR020598">
    <property type="entry name" value="rRNA_Ade_methylase_Trfase_N"/>
</dbReference>
<evidence type="ECO:0000256" key="2">
    <source>
        <dbReference type="ARBA" id="ARBA00022552"/>
    </source>
</evidence>
<keyword evidence="11" id="KW-1185">Reference proteome</keyword>
<dbReference type="NCBIfam" id="TIGR00755">
    <property type="entry name" value="ksgA"/>
    <property type="match status" value="1"/>
</dbReference>
<dbReference type="PROSITE" id="PS51689">
    <property type="entry name" value="SAM_RNA_A_N6_MT"/>
    <property type="match status" value="1"/>
</dbReference>
<keyword evidence="6 7" id="KW-0694">RNA-binding</keyword>
<dbReference type="EC" id="2.1.1.182" evidence="7"/>
<dbReference type="PROSITE" id="PS01131">
    <property type="entry name" value="RRNA_A_DIMETH"/>
    <property type="match status" value="1"/>
</dbReference>
<organism evidence="10 11">
    <name type="scientific">Desulfoscipio gibsoniae DSM 7213</name>
    <dbReference type="NCBI Taxonomy" id="767817"/>
    <lineage>
        <taxon>Bacteria</taxon>
        <taxon>Bacillati</taxon>
        <taxon>Bacillota</taxon>
        <taxon>Clostridia</taxon>
        <taxon>Eubacteriales</taxon>
        <taxon>Desulfallaceae</taxon>
        <taxon>Desulfoscipio</taxon>
    </lineage>
</organism>
<reference evidence="10 11" key="1">
    <citation type="submission" date="2012-01" db="EMBL/GenBank/DDBJ databases">
        <title>Complete sequence of Desulfotomaculum gibsoniae DSM 7213.</title>
        <authorList>
            <consortium name="US DOE Joint Genome Institute"/>
            <person name="Lucas S."/>
            <person name="Han J."/>
            <person name="Lapidus A."/>
            <person name="Cheng J.-F."/>
            <person name="Goodwin L."/>
            <person name="Pitluck S."/>
            <person name="Peters L."/>
            <person name="Ovchinnikova G."/>
            <person name="Teshima H."/>
            <person name="Detter J.C."/>
            <person name="Han C."/>
            <person name="Tapia R."/>
            <person name="Land M."/>
            <person name="Hauser L."/>
            <person name="Kyrpides N."/>
            <person name="Ivanova N."/>
            <person name="Pagani I."/>
            <person name="Parshina S."/>
            <person name="Plugge C."/>
            <person name="Muyzer G."/>
            <person name="Kuever J."/>
            <person name="Ivanova A."/>
            <person name="Nazina T."/>
            <person name="Klenk H.-P."/>
            <person name="Brambilla E."/>
            <person name="Spring S."/>
            <person name="Stams A.F."/>
            <person name="Woyke T."/>
        </authorList>
    </citation>
    <scope>NUCLEOTIDE SEQUENCE [LARGE SCALE GENOMIC DNA]</scope>
    <source>
        <strain evidence="10 11">DSM 7213</strain>
    </source>
</reference>
<dbReference type="STRING" id="767817.Desgi_0101"/>
<dbReference type="FunFam" id="3.40.50.150:FF:000023">
    <property type="entry name" value="Ribosomal RNA small subunit methyltransferase A"/>
    <property type="match status" value="1"/>
</dbReference>
<feature type="binding site" evidence="7 8">
    <location>
        <position position="75"/>
    </location>
    <ligand>
        <name>S-adenosyl-L-methionine</name>
        <dbReference type="ChEBI" id="CHEBI:59789"/>
    </ligand>
</feature>
<comment type="subcellular location">
    <subcellularLocation>
        <location evidence="7">Cytoplasm</location>
    </subcellularLocation>
</comment>
<keyword evidence="1 7" id="KW-0963">Cytoplasm</keyword>
<dbReference type="HAMAP" id="MF_00607">
    <property type="entry name" value="16SrRNA_methyltr_A"/>
    <property type="match status" value="1"/>
</dbReference>
<comment type="function">
    <text evidence="7">Specifically dimethylates two adjacent adenosines (A1518 and A1519) in the loop of a conserved hairpin near the 3'-end of 16S rRNA in the 30S particle. May play a critical role in biogenesis of 30S subunits.</text>
</comment>
<dbReference type="InterPro" id="IPR023165">
    <property type="entry name" value="rRNA_Ade_diMease-like_C"/>
</dbReference>
<dbReference type="InterPro" id="IPR029063">
    <property type="entry name" value="SAM-dependent_MTases_sf"/>
</dbReference>
<evidence type="ECO:0000313" key="11">
    <source>
        <dbReference type="Proteomes" id="UP000013520"/>
    </source>
</evidence>
<dbReference type="eggNOG" id="COG0030">
    <property type="taxonomic scope" value="Bacteria"/>
</dbReference>
<feature type="binding site" evidence="7 8">
    <location>
        <position position="126"/>
    </location>
    <ligand>
        <name>S-adenosyl-L-methionine</name>
        <dbReference type="ChEBI" id="CHEBI:59789"/>
    </ligand>
</feature>
<evidence type="ECO:0000313" key="10">
    <source>
        <dbReference type="EMBL" id="AGK99715.1"/>
    </source>
</evidence>
<sequence>MDPVSPSTVRDLLQRHQFRIKKKLGQNFLIDGNIINKILNAAALNNHDIVVEIGPGIGALTCRLAQKARQVLAVEIDRTVFPLLAETLGELDNVTLVEADALKTDFDRLVQDAIGDPACGYKVVANLPYYITTPLIMHLLEECSYARKIVVMVQEEVARRLTALPNTKDYGALTVAANYYAKVEMAFKVPRTVFLPRPEVDSAVVSMTVRESPAVCVKSEKIYFALVRAAFQQRRKTLLNALTSLDRDFPRDKWLNVLRQAEIDPMRRGETLNLYEFARLADIYFQCRQY</sequence>
<keyword evidence="3 7" id="KW-0489">Methyltransferase</keyword>
<dbReference type="Gene3D" id="1.10.8.100">
    <property type="entry name" value="Ribosomal RNA adenine dimethylase-like, domain 2"/>
    <property type="match status" value="1"/>
</dbReference>
<evidence type="ECO:0000256" key="3">
    <source>
        <dbReference type="ARBA" id="ARBA00022603"/>
    </source>
</evidence>
<evidence type="ECO:0000259" key="9">
    <source>
        <dbReference type="SMART" id="SM00650"/>
    </source>
</evidence>
<dbReference type="Gene3D" id="3.40.50.150">
    <property type="entry name" value="Vaccinia Virus protein VP39"/>
    <property type="match status" value="1"/>
</dbReference>
<feature type="binding site" evidence="7 8">
    <location>
        <position position="100"/>
    </location>
    <ligand>
        <name>S-adenosyl-L-methionine</name>
        <dbReference type="ChEBI" id="CHEBI:59789"/>
    </ligand>
</feature>
<dbReference type="HOGENOM" id="CLU_041220_0_0_9"/>
<accession>R4KJA5</accession>
<dbReference type="InterPro" id="IPR001737">
    <property type="entry name" value="KsgA/Erm"/>
</dbReference>
<keyword evidence="4 7" id="KW-0808">Transferase</keyword>
<evidence type="ECO:0000256" key="6">
    <source>
        <dbReference type="ARBA" id="ARBA00022884"/>
    </source>
</evidence>
<evidence type="ECO:0000256" key="4">
    <source>
        <dbReference type="ARBA" id="ARBA00022679"/>
    </source>
</evidence>
<evidence type="ECO:0000256" key="5">
    <source>
        <dbReference type="ARBA" id="ARBA00022691"/>
    </source>
</evidence>
<dbReference type="PANTHER" id="PTHR11727:SF7">
    <property type="entry name" value="DIMETHYLADENOSINE TRANSFERASE-RELATED"/>
    <property type="match status" value="1"/>
</dbReference>
<comment type="catalytic activity">
    <reaction evidence="7">
        <text>adenosine(1518)/adenosine(1519) in 16S rRNA + 4 S-adenosyl-L-methionine = N(6)-dimethyladenosine(1518)/N(6)-dimethyladenosine(1519) in 16S rRNA + 4 S-adenosyl-L-homocysteine + 4 H(+)</text>
        <dbReference type="Rhea" id="RHEA:19609"/>
        <dbReference type="Rhea" id="RHEA-COMP:10232"/>
        <dbReference type="Rhea" id="RHEA-COMP:10233"/>
        <dbReference type="ChEBI" id="CHEBI:15378"/>
        <dbReference type="ChEBI" id="CHEBI:57856"/>
        <dbReference type="ChEBI" id="CHEBI:59789"/>
        <dbReference type="ChEBI" id="CHEBI:74411"/>
        <dbReference type="ChEBI" id="CHEBI:74493"/>
        <dbReference type="EC" id="2.1.1.182"/>
    </reaction>
</comment>
<dbReference type="InterPro" id="IPR020596">
    <property type="entry name" value="rRNA_Ade_Mease_Trfase_CS"/>
</dbReference>
<dbReference type="AlphaFoldDB" id="R4KJA5"/>
<keyword evidence="5 7" id="KW-0949">S-adenosyl-L-methionine</keyword>
<dbReference type="GO" id="GO:0003723">
    <property type="term" value="F:RNA binding"/>
    <property type="evidence" value="ECO:0007669"/>
    <property type="project" value="UniProtKB-UniRule"/>
</dbReference>
<name>R4KJA5_9FIRM</name>
<dbReference type="Pfam" id="PF00398">
    <property type="entry name" value="RrnaAD"/>
    <property type="match status" value="1"/>
</dbReference>
<evidence type="ECO:0000256" key="8">
    <source>
        <dbReference type="PROSITE-ProRule" id="PRU01026"/>
    </source>
</evidence>
<dbReference type="Proteomes" id="UP000013520">
    <property type="component" value="Chromosome"/>
</dbReference>
<gene>
    <name evidence="7" type="primary">rsmA</name>
    <name evidence="7" type="synonym">ksgA</name>
    <name evidence="10" type="ORF">Desgi_0101</name>
</gene>
<dbReference type="GO" id="GO:0005829">
    <property type="term" value="C:cytosol"/>
    <property type="evidence" value="ECO:0007669"/>
    <property type="project" value="TreeGrafter"/>
</dbReference>
<dbReference type="PANTHER" id="PTHR11727">
    <property type="entry name" value="DIMETHYLADENOSINE TRANSFERASE"/>
    <property type="match status" value="1"/>
</dbReference>
<comment type="similarity">
    <text evidence="7">Belongs to the class I-like SAM-binding methyltransferase superfamily. rRNA adenine N(6)-methyltransferase family. RsmA subfamily.</text>
</comment>
<dbReference type="RefSeq" id="WP_006523174.1">
    <property type="nucleotide sequence ID" value="NC_021184.1"/>
</dbReference>
<evidence type="ECO:0000256" key="7">
    <source>
        <dbReference type="HAMAP-Rule" id="MF_00607"/>
    </source>
</evidence>
<feature type="domain" description="Ribosomal RNA adenine methylase transferase N-terminal" evidence="9">
    <location>
        <begin position="34"/>
        <end position="211"/>
    </location>
</feature>
<dbReference type="EMBL" id="CP003273">
    <property type="protein sequence ID" value="AGK99715.1"/>
    <property type="molecule type" value="Genomic_DNA"/>
</dbReference>